<dbReference type="EMBL" id="BART01017450">
    <property type="protein sequence ID" value="GAG77860.1"/>
    <property type="molecule type" value="Genomic_DNA"/>
</dbReference>
<feature type="non-terminal residue" evidence="1">
    <location>
        <position position="168"/>
    </location>
</feature>
<dbReference type="Pfam" id="PF13578">
    <property type="entry name" value="Methyltransf_24"/>
    <property type="match status" value="1"/>
</dbReference>
<gene>
    <name evidence="1" type="ORF">S01H4_33213</name>
</gene>
<dbReference type="SUPFAM" id="SSF53335">
    <property type="entry name" value="S-adenosyl-L-methionine-dependent methyltransferases"/>
    <property type="match status" value="1"/>
</dbReference>
<dbReference type="AlphaFoldDB" id="X1A6S2"/>
<dbReference type="Gene3D" id="3.40.50.150">
    <property type="entry name" value="Vaccinia Virus protein VP39"/>
    <property type="match status" value="1"/>
</dbReference>
<evidence type="ECO:0008006" key="2">
    <source>
        <dbReference type="Google" id="ProtNLM"/>
    </source>
</evidence>
<dbReference type="InterPro" id="IPR029063">
    <property type="entry name" value="SAM-dependent_MTases_sf"/>
</dbReference>
<proteinExistence type="predicted"/>
<reference evidence="1" key="1">
    <citation type="journal article" date="2014" name="Front. Microbiol.">
        <title>High frequency of phylogenetically diverse reductive dehalogenase-homologous genes in deep subseafloor sedimentary metagenomes.</title>
        <authorList>
            <person name="Kawai M."/>
            <person name="Futagami T."/>
            <person name="Toyoda A."/>
            <person name="Takaki Y."/>
            <person name="Nishi S."/>
            <person name="Hori S."/>
            <person name="Arai W."/>
            <person name="Tsubouchi T."/>
            <person name="Morono Y."/>
            <person name="Uchiyama I."/>
            <person name="Ito T."/>
            <person name="Fujiyama A."/>
            <person name="Inagaki F."/>
            <person name="Takami H."/>
        </authorList>
    </citation>
    <scope>NUCLEOTIDE SEQUENCE</scope>
    <source>
        <strain evidence="1">Expedition CK06-06</strain>
    </source>
</reference>
<evidence type="ECO:0000313" key="1">
    <source>
        <dbReference type="EMBL" id="GAG77860.1"/>
    </source>
</evidence>
<organism evidence="1">
    <name type="scientific">marine sediment metagenome</name>
    <dbReference type="NCBI Taxonomy" id="412755"/>
    <lineage>
        <taxon>unclassified sequences</taxon>
        <taxon>metagenomes</taxon>
        <taxon>ecological metagenomes</taxon>
    </lineage>
</organism>
<protein>
    <recommendedName>
        <fullName evidence="2">Class I SAM-dependent methyltransferase</fullName>
    </recommendedName>
</protein>
<comment type="caution">
    <text evidence="1">The sequence shown here is derived from an EMBL/GenBank/DDBJ whole genome shotgun (WGS) entry which is preliminary data.</text>
</comment>
<name>X1A6S2_9ZZZZ</name>
<sequence length="168" mass="19463">MGIKELMRTLAEVNKIQGWIWNPEVVALQKFACEQQKTSDLDFLEIGSWKGKSAIAISSTLEGDRRLWLVDHFCGNKEHQKGEQWHKPPFLPKYRRRGGLWIYPELLENIVKYNLQDKVIVLPLDSESAAKVVNEKFCFIFIDGDHNNSERDFDLWSPMLDIGGVVLF</sequence>
<accession>X1A6S2</accession>